<keyword evidence="5 10" id="KW-0472">Membrane</keyword>
<evidence type="ECO:0000256" key="4">
    <source>
        <dbReference type="ARBA" id="ARBA00023040"/>
    </source>
</evidence>
<dbReference type="InterPro" id="IPR017452">
    <property type="entry name" value="GPCR_Rhodpsn_7TM"/>
</dbReference>
<dbReference type="Gene3D" id="1.20.1070.10">
    <property type="entry name" value="Rhodopsin 7-helix transmembrane proteins"/>
    <property type="match status" value="1"/>
</dbReference>
<comment type="caution">
    <text evidence="12">The sequence shown here is derived from an EMBL/GenBank/DDBJ whole genome shotgun (WGS) entry which is preliminary data.</text>
</comment>
<evidence type="ECO:0000256" key="9">
    <source>
        <dbReference type="SAM" id="MobiDB-lite"/>
    </source>
</evidence>
<feature type="compositionally biased region" description="Basic and acidic residues" evidence="9">
    <location>
        <begin position="354"/>
        <end position="368"/>
    </location>
</feature>
<keyword evidence="7 8" id="KW-0807">Transducer</keyword>
<dbReference type="PANTHER" id="PTHR45695:SF9">
    <property type="entry name" value="LEUCOKININ RECEPTOR"/>
    <property type="match status" value="1"/>
</dbReference>
<dbReference type="SUPFAM" id="SSF81321">
    <property type="entry name" value="Family A G protein-coupled receptor-like"/>
    <property type="match status" value="1"/>
</dbReference>
<keyword evidence="2 8" id="KW-0812">Transmembrane</keyword>
<comment type="similarity">
    <text evidence="8">Belongs to the G-protein coupled receptor 1 family.</text>
</comment>
<feature type="transmembrane region" description="Helical" evidence="10">
    <location>
        <begin position="136"/>
        <end position="156"/>
    </location>
</feature>
<evidence type="ECO:0000256" key="8">
    <source>
        <dbReference type="RuleBase" id="RU000688"/>
    </source>
</evidence>
<organism evidence="12 13">
    <name type="scientific">Porites lobata</name>
    <dbReference type="NCBI Taxonomy" id="104759"/>
    <lineage>
        <taxon>Eukaryota</taxon>
        <taxon>Metazoa</taxon>
        <taxon>Cnidaria</taxon>
        <taxon>Anthozoa</taxon>
        <taxon>Hexacorallia</taxon>
        <taxon>Scleractinia</taxon>
        <taxon>Fungiina</taxon>
        <taxon>Poritidae</taxon>
        <taxon>Porites</taxon>
    </lineage>
</organism>
<dbReference type="EMBL" id="CALNXK010000149">
    <property type="protein sequence ID" value="CAH3169306.1"/>
    <property type="molecule type" value="Genomic_DNA"/>
</dbReference>
<feature type="transmembrane region" description="Helical" evidence="10">
    <location>
        <begin position="98"/>
        <end position="115"/>
    </location>
</feature>
<dbReference type="Proteomes" id="UP001159405">
    <property type="component" value="Unassembled WGS sequence"/>
</dbReference>
<feature type="transmembrane region" description="Helical" evidence="10">
    <location>
        <begin position="59"/>
        <end position="78"/>
    </location>
</feature>
<dbReference type="PANTHER" id="PTHR45695">
    <property type="entry name" value="LEUCOKININ RECEPTOR-RELATED"/>
    <property type="match status" value="1"/>
</dbReference>
<keyword evidence="4 8" id="KW-0297">G-protein coupled receptor</keyword>
<dbReference type="CDD" id="cd00637">
    <property type="entry name" value="7tm_classA_rhodopsin-like"/>
    <property type="match status" value="1"/>
</dbReference>
<feature type="transmembrane region" description="Helical" evidence="10">
    <location>
        <begin position="235"/>
        <end position="257"/>
    </location>
</feature>
<evidence type="ECO:0000256" key="6">
    <source>
        <dbReference type="ARBA" id="ARBA00023170"/>
    </source>
</evidence>
<accession>A0ABN8QV08</accession>
<dbReference type="PRINTS" id="PR00237">
    <property type="entry name" value="GPCRRHODOPSN"/>
</dbReference>
<evidence type="ECO:0000259" key="11">
    <source>
        <dbReference type="PROSITE" id="PS50262"/>
    </source>
</evidence>
<name>A0ABN8QV08_9CNID</name>
<feature type="transmembrane region" description="Helical" evidence="10">
    <location>
        <begin position="26"/>
        <end position="47"/>
    </location>
</feature>
<dbReference type="PROSITE" id="PS50262">
    <property type="entry name" value="G_PROTEIN_RECEP_F1_2"/>
    <property type="match status" value="1"/>
</dbReference>
<feature type="transmembrane region" description="Helical" evidence="10">
    <location>
        <begin position="176"/>
        <end position="204"/>
    </location>
</feature>
<keyword evidence="3 10" id="KW-1133">Transmembrane helix</keyword>
<evidence type="ECO:0000256" key="7">
    <source>
        <dbReference type="ARBA" id="ARBA00023224"/>
    </source>
</evidence>
<proteinExistence type="inferred from homology"/>
<evidence type="ECO:0000313" key="12">
    <source>
        <dbReference type="EMBL" id="CAH3169306.1"/>
    </source>
</evidence>
<protein>
    <recommendedName>
        <fullName evidence="11">G-protein coupled receptors family 1 profile domain-containing protein</fullName>
    </recommendedName>
</protein>
<evidence type="ECO:0000313" key="13">
    <source>
        <dbReference type="Proteomes" id="UP001159405"/>
    </source>
</evidence>
<evidence type="ECO:0000256" key="3">
    <source>
        <dbReference type="ARBA" id="ARBA00022989"/>
    </source>
</evidence>
<evidence type="ECO:0000256" key="5">
    <source>
        <dbReference type="ARBA" id="ARBA00023136"/>
    </source>
</evidence>
<dbReference type="InterPro" id="IPR000276">
    <property type="entry name" value="GPCR_Rhodpsn"/>
</dbReference>
<feature type="domain" description="G-protein coupled receptors family 1 profile" evidence="11">
    <location>
        <begin position="39"/>
        <end position="292"/>
    </location>
</feature>
<keyword evidence="13" id="KW-1185">Reference proteome</keyword>
<evidence type="ECO:0000256" key="2">
    <source>
        <dbReference type="ARBA" id="ARBA00022692"/>
    </source>
</evidence>
<gene>
    <name evidence="12" type="ORF">PLOB_00009711</name>
</gene>
<feature type="region of interest" description="Disordered" evidence="9">
    <location>
        <begin position="337"/>
        <end position="368"/>
    </location>
</feature>
<dbReference type="Pfam" id="PF00001">
    <property type="entry name" value="7tm_1"/>
    <property type="match status" value="1"/>
</dbReference>
<keyword evidence="6 8" id="KW-0675">Receptor</keyword>
<sequence>MNNSSQSPTERQDSIRVNSLSRILRPTVYCLIFTLGLVGNTFVLISLKRKRRRTANDWFILNLTISDLFFIVCLSSDVYVDLATSPYNSFYCKGLRPLSTVLLSTSVFTMTAMALERHHVITNPLNPRMKQSRARLVIGGIWMLSLVLTLPLPLVTTAGVYECTEPGWPAHIYSSIYTVTLLVIQYLLPLTIITAAYIGIILYLRLEKASHQFLNSLNNNAFKAARKHNMQVVKAVLTVVIFFAVCMMPNHLAWLLLDPVIGKTSHHEIANQLLKFSPITMYLHSCANPIIYGTFMQYFRQEFKTLLTTCNLRCRQLGCVWRRRHDHRVSTSAQIKPNENYSYGDDNVFSTHSRRNEEGVTEKMKNNDEFPSVMELHQNLSLEHDPSEIKDSRL</sequence>
<reference evidence="12 13" key="1">
    <citation type="submission" date="2022-05" db="EMBL/GenBank/DDBJ databases">
        <authorList>
            <consortium name="Genoscope - CEA"/>
            <person name="William W."/>
        </authorList>
    </citation>
    <scope>NUCLEOTIDE SEQUENCE [LARGE SCALE GENOMIC DNA]</scope>
</reference>
<evidence type="ECO:0000256" key="1">
    <source>
        <dbReference type="ARBA" id="ARBA00004141"/>
    </source>
</evidence>
<evidence type="ECO:0000256" key="10">
    <source>
        <dbReference type="SAM" id="Phobius"/>
    </source>
</evidence>
<comment type="subcellular location">
    <subcellularLocation>
        <location evidence="1">Membrane</location>
        <topology evidence="1">Multi-pass membrane protein</topology>
    </subcellularLocation>
</comment>
<dbReference type="PROSITE" id="PS00237">
    <property type="entry name" value="G_PROTEIN_RECEP_F1_1"/>
    <property type="match status" value="1"/>
</dbReference>